<name>A0AAQ6ALB7_AMPOC</name>
<dbReference type="AlphaFoldDB" id="A0AAQ6ALB7"/>
<feature type="compositionally biased region" description="Pro residues" evidence="1">
    <location>
        <begin position="386"/>
        <end position="409"/>
    </location>
</feature>
<feature type="region of interest" description="Disordered" evidence="1">
    <location>
        <begin position="386"/>
        <end position="481"/>
    </location>
</feature>
<reference evidence="2" key="2">
    <citation type="submission" date="2025-08" db="UniProtKB">
        <authorList>
            <consortium name="Ensembl"/>
        </authorList>
    </citation>
    <scope>IDENTIFICATION</scope>
</reference>
<dbReference type="GeneTree" id="ENSGT00990000203830"/>
<reference evidence="2" key="3">
    <citation type="submission" date="2025-09" db="UniProtKB">
        <authorList>
            <consortium name="Ensembl"/>
        </authorList>
    </citation>
    <scope>IDENTIFICATION</scope>
</reference>
<accession>A0AAQ6ALB7</accession>
<organism evidence="2 3">
    <name type="scientific">Amphiprion ocellaris</name>
    <name type="common">Clown anemonefish</name>
    <dbReference type="NCBI Taxonomy" id="80972"/>
    <lineage>
        <taxon>Eukaryota</taxon>
        <taxon>Metazoa</taxon>
        <taxon>Chordata</taxon>
        <taxon>Craniata</taxon>
        <taxon>Vertebrata</taxon>
        <taxon>Euteleostomi</taxon>
        <taxon>Actinopterygii</taxon>
        <taxon>Neopterygii</taxon>
        <taxon>Teleostei</taxon>
        <taxon>Neoteleostei</taxon>
        <taxon>Acanthomorphata</taxon>
        <taxon>Ovalentaria</taxon>
        <taxon>Pomacentridae</taxon>
        <taxon>Amphiprion</taxon>
    </lineage>
</organism>
<sequence>MTGIKGSLKVKFRVFRIVSLLAASNKIFPTVPEGSTRWSLRPARVRFGGGFTGCSARHQLTDTRSKPHCLHGKMMWSIVILLTAALRVESYAVHDLHERLAHGRQLKIYLPKNVEKLVFTPADEPSRTILYWERGRVRTKGRVSGSGSDRRWYIDKVTYEDQGTYIQRDFWDKEISTVKVAVTPRHNYVKCVAGESLYISLEGIDLADALLSFSSGEANFTLVRDGAPVSQDLPDYWDRVRTHSMNIEIKHVNYSDEGRYTLRDRRDRMVSITRMDLTDRHEYSEGNPLMALLLLLGIPAGICCCCRKKIFKKKATTATTLQSSPETVHPPPSGPAGPCPPYSSPGQPGAVYYYDPNSSMGPAVHPPPPSAGPGPWNCPPPSPGFNPAYPPQNPSYPPAGPAMMPPAPAPQWNGPPQGQYPPEPASMGYATAPATYSSPPPLESGEPVKEEVKMENMASTPAEPLLPAAPQGEAAVPNVLSSSDSAHQFQIDDGNKSTNFLLSFRPT</sequence>
<reference evidence="2 3" key="1">
    <citation type="submission" date="2022-01" db="EMBL/GenBank/DDBJ databases">
        <title>A chromosome-scale genome assembly of the false clownfish, Amphiprion ocellaris.</title>
        <authorList>
            <person name="Ryu T."/>
        </authorList>
    </citation>
    <scope>NUCLEOTIDE SEQUENCE [LARGE SCALE GENOMIC DNA]</scope>
</reference>
<feature type="compositionally biased region" description="Pro residues" evidence="1">
    <location>
        <begin position="328"/>
        <end position="342"/>
    </location>
</feature>
<feature type="region of interest" description="Disordered" evidence="1">
    <location>
        <begin position="317"/>
        <end position="342"/>
    </location>
</feature>
<protein>
    <recommendedName>
        <fullName evidence="4">Immunoglobulin subtype domain-containing protein</fullName>
    </recommendedName>
</protein>
<evidence type="ECO:0008006" key="4">
    <source>
        <dbReference type="Google" id="ProtNLM"/>
    </source>
</evidence>
<dbReference type="Ensembl" id="ENSAOCT00000064073.1">
    <property type="protein sequence ID" value="ENSAOCP00000076925.1"/>
    <property type="gene ID" value="ENSAOCG00000001898.2"/>
</dbReference>
<dbReference type="Proteomes" id="UP001501940">
    <property type="component" value="Chromosome 4"/>
</dbReference>
<keyword evidence="3" id="KW-1185">Reference proteome</keyword>
<evidence type="ECO:0000256" key="1">
    <source>
        <dbReference type="SAM" id="MobiDB-lite"/>
    </source>
</evidence>
<evidence type="ECO:0000313" key="2">
    <source>
        <dbReference type="Ensembl" id="ENSAOCP00000076925.1"/>
    </source>
</evidence>
<evidence type="ECO:0000313" key="3">
    <source>
        <dbReference type="Proteomes" id="UP001501940"/>
    </source>
</evidence>
<proteinExistence type="predicted"/>